<evidence type="ECO:0000256" key="5">
    <source>
        <dbReference type="SAM" id="SignalP"/>
    </source>
</evidence>
<dbReference type="PANTHER" id="PTHR23151">
    <property type="entry name" value="DIHYDROLIPOAMIDE ACETYL/SUCCINYL-TRANSFERASE-RELATED"/>
    <property type="match status" value="1"/>
</dbReference>
<feature type="signal peptide" evidence="5">
    <location>
        <begin position="1"/>
        <end position="19"/>
    </location>
</feature>
<proteinExistence type="inferred from homology"/>
<dbReference type="InterPro" id="IPR000089">
    <property type="entry name" value="Biotin_lipoyl"/>
</dbReference>
<evidence type="ECO:0000256" key="1">
    <source>
        <dbReference type="ARBA" id="ARBA00007317"/>
    </source>
</evidence>
<keyword evidence="2 4" id="KW-0450">Lipoyl</keyword>
<evidence type="ECO:0000259" key="6">
    <source>
        <dbReference type="PROSITE" id="PS50968"/>
    </source>
</evidence>
<dbReference type="Proteomes" id="UP000054289">
    <property type="component" value="Unassembled WGS sequence"/>
</dbReference>
<dbReference type="SUPFAM" id="SSF52777">
    <property type="entry name" value="CoA-dependent acyltransferases"/>
    <property type="match status" value="1"/>
</dbReference>
<dbReference type="GO" id="GO:0006086">
    <property type="term" value="P:pyruvate decarboxylation to acetyl-CoA"/>
    <property type="evidence" value="ECO:0007669"/>
    <property type="project" value="InterPro"/>
</dbReference>
<dbReference type="FunFam" id="2.40.50.100:FF:000010">
    <property type="entry name" value="Acetyltransferase component of pyruvate dehydrogenase complex"/>
    <property type="match status" value="1"/>
</dbReference>
<dbReference type="InterPro" id="IPR003016">
    <property type="entry name" value="2-oxoA_DH_lipoyl-BS"/>
</dbReference>
<dbReference type="OrthoDB" id="537444at2759"/>
<keyword evidence="3" id="KW-0809">Transit peptide</keyword>
<keyword evidence="4" id="KW-0012">Acyltransferase</keyword>
<dbReference type="OMA" id="LYSKVEI"/>
<evidence type="ECO:0000313" key="7">
    <source>
        <dbReference type="EMBL" id="KOB59745.1"/>
    </source>
</evidence>
<dbReference type="Pfam" id="PF00198">
    <property type="entry name" value="2-oxoacid_dh"/>
    <property type="match status" value="1"/>
</dbReference>
<dbReference type="PROSITE" id="PS50968">
    <property type="entry name" value="BIOTINYL_LIPOYL"/>
    <property type="match status" value="1"/>
</dbReference>
<dbReference type="PROSITE" id="PS00189">
    <property type="entry name" value="LIPOYL"/>
    <property type="match status" value="1"/>
</dbReference>
<accession>A0A0L7K9I4</accession>
<organism evidence="7 8">
    <name type="scientific">Plasmodium falciparum (isolate HB3)</name>
    <dbReference type="NCBI Taxonomy" id="137071"/>
    <lineage>
        <taxon>Eukaryota</taxon>
        <taxon>Sar</taxon>
        <taxon>Alveolata</taxon>
        <taxon>Apicomplexa</taxon>
        <taxon>Aconoidasida</taxon>
        <taxon>Haemosporida</taxon>
        <taxon>Plasmodiidae</taxon>
        <taxon>Plasmodium</taxon>
        <taxon>Plasmodium (Laverania)</taxon>
    </lineage>
</organism>
<dbReference type="CDD" id="cd06849">
    <property type="entry name" value="lipoyl_domain"/>
    <property type="match status" value="2"/>
</dbReference>
<comment type="similarity">
    <text evidence="1 4">Belongs to the 2-oxoacid dehydrogenase family.</text>
</comment>
<sequence length="644" mass="74892">MLYNLIILIFYLRFSKCISKNNNYGYINFGTFSNVVNNSNNLRNRKNVVFSKIEIKMPALSSTMTTGKIVKWNKNIGDYLGDIIMTVESDKADMDVEAFDEGFLRVKRLEDGCEANVGDVLGVLTTEENENMDEKKYNDGDINKTENEIKVLNPDKDKSEQIIKEDIHFVKKHINDDVNEEKIFIPFIKCKKKKAKINKWLKNENDFVKKNDLLLYVEDDKSTIEVESPYSGIIKKLLVKEGQFVDLDKEVAIISITEEKDNEKEKIEEPFKNKEDEEINRDNILIHYINKIKKSEEGRKFLKNLSEQEEKTLEERLKLNYEKYNKISNDLFRSSESTKDYVLKEKENESQYEMVLPSASELMRQNKLNPKDITNRKTPNRITYEDVDAFLNGHKNNSTNVTYCEKPKVETIEYGDPKTVDMTNIQKSIKNNMMLTLTVPVFRVTHLIKTNELLKLYEKVKQKISMSVIINKCVSSVLLNHPLIYSTYIDKDNGKILYNKDVNIGNALGLPDSLLTPVLKKVDKKDIYTLANEWKILVEKGKNGLLSSNDMTGSNFYISNLGMFNTYQFDAILPKNSSCILSIGTNIGSIDNLEDLKIQKGMMMTLTFIFFIKLYKHIKMIMSFKYIHIIKYFYKRYHIIHMLV</sequence>
<reference evidence="7 8" key="1">
    <citation type="submission" date="2006-03" db="EMBL/GenBank/DDBJ databases">
        <title>Annotation of Plasmodium falciparum HB3.</title>
        <authorList>
            <consortium name="The Broad Institute Genome Sequencing Platform"/>
            <person name="Volkman S.K."/>
            <person name="Neafsey D.E."/>
            <person name="Dash A.P."/>
            <person name="Chitnis C.E."/>
            <person name="Hartl D.L."/>
            <person name="Young S.K."/>
            <person name="Zeng Q."/>
            <person name="Koehrsen M."/>
            <person name="Alvarado L."/>
            <person name="Berlin A."/>
            <person name="Borenstein D."/>
            <person name="Chapman S.B."/>
            <person name="Chen Z."/>
            <person name="Engels R."/>
            <person name="Freedman E."/>
            <person name="Gellesch M."/>
            <person name="Goldberg J."/>
            <person name="Griggs A."/>
            <person name="Gujja S."/>
            <person name="Heilman E.R."/>
            <person name="Heiman D.I."/>
            <person name="Howarth C."/>
            <person name="Jen D."/>
            <person name="Larson L."/>
            <person name="Mehta T."/>
            <person name="Neiman D."/>
            <person name="Park D."/>
            <person name="Pearson M."/>
            <person name="Roberts A."/>
            <person name="Saif S."/>
            <person name="Shea T."/>
            <person name="Shenoy N."/>
            <person name="Sisk P."/>
            <person name="Stolte C."/>
            <person name="Sykes S."/>
            <person name="Walk T."/>
            <person name="White J."/>
            <person name="Yandava C."/>
            <person name="Haas B."/>
            <person name="Henn M.R."/>
            <person name="Nusbaum C."/>
            <person name="Birren B."/>
        </authorList>
    </citation>
    <scope>NUCLEOTIDE SEQUENCE [LARGE SCALE GENOMIC DNA]</scope>
    <source>
        <strain evidence="7">HB3</strain>
    </source>
</reference>
<dbReference type="KEGG" id="pfh:PFHG_01505"/>
<dbReference type="AlphaFoldDB" id="A0A0L7K9I4"/>
<keyword evidence="5" id="KW-0732">Signal</keyword>
<name>A0A0L7K9I4_PLAFX</name>
<reference evidence="8" key="2">
    <citation type="submission" date="2006-03" db="EMBL/GenBank/DDBJ databases">
        <title>The genome sequence of the Plasmodium falciparum HB3.</title>
        <authorList>
            <consortium name="The Broad Institute Genome Sequencing Platform"/>
            <person name="Birren B."/>
            <person name="Lander E."/>
            <person name="Galagan J."/>
            <person name="Nusbaum C."/>
            <person name="Devon K."/>
            <person name="Henn M."/>
            <person name="Jaffe D."/>
            <person name="Butler J."/>
            <person name="Alvarez P."/>
            <person name="Gnerre S."/>
            <person name="Grabherr M."/>
            <person name="Kleber M."/>
            <person name="Mauceli E."/>
            <person name="Brockman W."/>
            <person name="MacCallum I.A."/>
            <person name="Rounsley S."/>
            <person name="Young S."/>
            <person name="LaButti K."/>
            <person name="Pushparaj V."/>
            <person name="DeCaprio D."/>
            <person name="Crawford M."/>
            <person name="Koehrsen M."/>
            <person name="Engels R."/>
            <person name="Montgomery P."/>
            <person name="Pearson M."/>
            <person name="Howarth C."/>
            <person name="Larson L."/>
            <person name="Luoma S."/>
            <person name="White J."/>
            <person name="Kodira C."/>
            <person name="Zeng Q."/>
            <person name="Oleary S."/>
            <person name="Yandava C."/>
            <person name="Alvarado L."/>
            <person name="Wirth D."/>
            <person name="Volkman S."/>
            <person name="Hartl D."/>
        </authorList>
    </citation>
    <scope>NUCLEOTIDE SEQUENCE [LARGE SCALE GENOMIC DNA]</scope>
</reference>
<gene>
    <name evidence="7" type="ORF">PFHG_01505</name>
</gene>
<dbReference type="GO" id="GO:0045254">
    <property type="term" value="C:pyruvate dehydrogenase complex"/>
    <property type="evidence" value="ECO:0007669"/>
    <property type="project" value="InterPro"/>
</dbReference>
<dbReference type="SUPFAM" id="SSF51230">
    <property type="entry name" value="Single hybrid motif"/>
    <property type="match status" value="2"/>
</dbReference>
<evidence type="ECO:0000256" key="2">
    <source>
        <dbReference type="ARBA" id="ARBA00022823"/>
    </source>
</evidence>
<dbReference type="EC" id="2.3.1.-" evidence="4"/>
<dbReference type="Gene3D" id="3.30.559.10">
    <property type="entry name" value="Chloramphenicol acetyltransferase-like domain"/>
    <property type="match status" value="1"/>
</dbReference>
<dbReference type="PANTHER" id="PTHR23151:SF75">
    <property type="entry name" value="DIHYDROLIPOYLLYSINE-RESIDUE ACETYLTRANSFERASE COMPONENT 5 OF PYRUVATE DEHYDROGENASE COMPLEX, CHLOROPLASTIC"/>
    <property type="match status" value="1"/>
</dbReference>
<feature type="domain" description="Lipoyl-binding" evidence="6">
    <location>
        <begin position="180"/>
        <end position="255"/>
    </location>
</feature>
<dbReference type="InterPro" id="IPR011053">
    <property type="entry name" value="Single_hybrid_motif"/>
</dbReference>
<comment type="cofactor">
    <cofactor evidence="4">
        <name>(R)-lipoate</name>
        <dbReference type="ChEBI" id="CHEBI:83088"/>
    </cofactor>
</comment>
<dbReference type="EMBL" id="CH671943">
    <property type="protein sequence ID" value="KOB59745.1"/>
    <property type="molecule type" value="Genomic_DNA"/>
</dbReference>
<dbReference type="InterPro" id="IPR023213">
    <property type="entry name" value="CAT-like_dom_sf"/>
</dbReference>
<keyword evidence="4" id="KW-0808">Transferase</keyword>
<dbReference type="InterPro" id="IPR001078">
    <property type="entry name" value="2-oxoacid_DH_actylTfrase"/>
</dbReference>
<dbReference type="InterPro" id="IPR045257">
    <property type="entry name" value="E2/Pdx1"/>
</dbReference>
<evidence type="ECO:0000313" key="8">
    <source>
        <dbReference type="Proteomes" id="UP000054289"/>
    </source>
</evidence>
<dbReference type="Pfam" id="PF00364">
    <property type="entry name" value="Biotin_lipoyl"/>
    <property type="match status" value="2"/>
</dbReference>
<evidence type="ECO:0000256" key="4">
    <source>
        <dbReference type="RuleBase" id="RU003423"/>
    </source>
</evidence>
<dbReference type="Gene3D" id="2.40.50.100">
    <property type="match status" value="2"/>
</dbReference>
<evidence type="ECO:0000256" key="3">
    <source>
        <dbReference type="ARBA" id="ARBA00022946"/>
    </source>
</evidence>
<feature type="chain" id="PRO_5005572324" description="Dihydrolipoamide acetyltransferase component of pyruvate dehydrogenase complex" evidence="5">
    <location>
        <begin position="20"/>
        <end position="644"/>
    </location>
</feature>
<dbReference type="GO" id="GO:0004742">
    <property type="term" value="F:dihydrolipoyllysine-residue acetyltransferase activity"/>
    <property type="evidence" value="ECO:0007669"/>
    <property type="project" value="TreeGrafter"/>
</dbReference>
<protein>
    <recommendedName>
        <fullName evidence="4">Dihydrolipoamide acetyltransferase component of pyruvate dehydrogenase complex</fullName>
        <ecNumber evidence="4">2.3.1.-</ecNumber>
    </recommendedName>
</protein>
<dbReference type="FunFam" id="2.40.50.100:FF:000075">
    <property type="entry name" value="Dihydrolipoamide acetyltransferase component of pyruvate dehydrogenase complex"/>
    <property type="match status" value="1"/>
</dbReference>